<protein>
    <submittedName>
        <fullName evidence="2">Uncharacterized protein</fullName>
    </submittedName>
</protein>
<dbReference type="Proteomes" id="UP000011115">
    <property type="component" value="Unassembled WGS sequence"/>
</dbReference>
<evidence type="ECO:0000256" key="1">
    <source>
        <dbReference type="SAM" id="MobiDB-lite"/>
    </source>
</evidence>
<reference evidence="3" key="1">
    <citation type="journal article" date="2011" name="Nature">
        <title>Genome sequence and analysis of the tuber crop potato.</title>
        <authorList>
            <consortium name="The Potato Genome Sequencing Consortium"/>
        </authorList>
    </citation>
    <scope>NUCLEOTIDE SEQUENCE [LARGE SCALE GENOMIC DNA]</scope>
    <source>
        <strain evidence="3">cv. DM1-3 516 R44</strain>
    </source>
</reference>
<accession>M1DZC3</accession>
<reference evidence="2" key="2">
    <citation type="submission" date="2015-06" db="UniProtKB">
        <authorList>
            <consortium name="EnsemblPlants"/>
        </authorList>
    </citation>
    <scope>IDENTIFICATION</scope>
    <source>
        <strain evidence="2">DM1-3 516 R44</strain>
    </source>
</reference>
<dbReference type="EnsemblPlants" id="PGSC0003DMT400096836">
    <property type="protein sequence ID" value="PGSC0003DMT400096836"/>
    <property type="gene ID" value="PGSC0003DMG400046407"/>
</dbReference>
<evidence type="ECO:0000313" key="2">
    <source>
        <dbReference type="EnsemblPlants" id="PGSC0003DMT400096836"/>
    </source>
</evidence>
<dbReference type="Gramene" id="PGSC0003DMT400096836">
    <property type="protein sequence ID" value="PGSC0003DMT400096836"/>
    <property type="gene ID" value="PGSC0003DMG400046407"/>
</dbReference>
<dbReference type="AlphaFoldDB" id="M1DZC3"/>
<name>M1DZC3_SOLTU</name>
<dbReference type="PaxDb" id="4113-PGSC0003DMT400096836"/>
<keyword evidence="3" id="KW-1185">Reference proteome</keyword>
<feature type="region of interest" description="Disordered" evidence="1">
    <location>
        <begin position="170"/>
        <end position="193"/>
    </location>
</feature>
<organism evidence="2 3">
    <name type="scientific">Solanum tuberosum</name>
    <name type="common">Potato</name>
    <dbReference type="NCBI Taxonomy" id="4113"/>
    <lineage>
        <taxon>Eukaryota</taxon>
        <taxon>Viridiplantae</taxon>
        <taxon>Streptophyta</taxon>
        <taxon>Embryophyta</taxon>
        <taxon>Tracheophyta</taxon>
        <taxon>Spermatophyta</taxon>
        <taxon>Magnoliopsida</taxon>
        <taxon>eudicotyledons</taxon>
        <taxon>Gunneridae</taxon>
        <taxon>Pentapetalae</taxon>
        <taxon>asterids</taxon>
        <taxon>lamiids</taxon>
        <taxon>Solanales</taxon>
        <taxon>Solanaceae</taxon>
        <taxon>Solanoideae</taxon>
        <taxon>Solaneae</taxon>
        <taxon>Solanum</taxon>
    </lineage>
</organism>
<sequence length="193" mass="20890">MKIVTEGNDVTAFLSAKQSPKPRYKHPNAFCDHCKSKGHVKGDCYQLIGYPPWLKEKKKGCNVQYNTCVPSQSSQLLNSEYGVHSARHIIAHSYGNLPFPQNHNAGEICKQVGRTGHKSSDFLGFFPSAPQGSDGYSQAVVDNYSLRYGNAGIHGHGGGGINMAFTEGSHPVPHGSQSPNVTGPLHWGGEGDW</sequence>
<dbReference type="InParanoid" id="M1DZC3"/>
<dbReference type="HOGENOM" id="CLU_1411018_0_0_1"/>
<evidence type="ECO:0000313" key="3">
    <source>
        <dbReference type="Proteomes" id="UP000011115"/>
    </source>
</evidence>
<proteinExistence type="predicted"/>